<evidence type="ECO:0000313" key="1">
    <source>
        <dbReference type="EMBL" id="KAG9061955.1"/>
    </source>
</evidence>
<organism evidence="1 2">
    <name type="scientific">Linnemannia hyalina</name>
    <dbReference type="NCBI Taxonomy" id="64524"/>
    <lineage>
        <taxon>Eukaryota</taxon>
        <taxon>Fungi</taxon>
        <taxon>Fungi incertae sedis</taxon>
        <taxon>Mucoromycota</taxon>
        <taxon>Mortierellomycotina</taxon>
        <taxon>Mortierellomycetes</taxon>
        <taxon>Mortierellales</taxon>
        <taxon>Mortierellaceae</taxon>
        <taxon>Linnemannia</taxon>
    </lineage>
</organism>
<dbReference type="AlphaFoldDB" id="A0A9P7XIK1"/>
<evidence type="ECO:0000313" key="2">
    <source>
        <dbReference type="Proteomes" id="UP000707451"/>
    </source>
</evidence>
<sequence length="135" mass="15113">MPFNDAMSDNVDISKPVANILHNMFERIAEGKKVELGRLTGISDNGRYIRGLIWGVTRMVKVVRTVLDKSGLKYDTPNQTADISAIVAYACKPPKLYLLALGNPLEHIVKNICHWLGNVHVVTHGIIKWHEGQQK</sequence>
<name>A0A9P7XIK1_9FUNG</name>
<protein>
    <submittedName>
        <fullName evidence="1">Uncharacterized protein</fullName>
    </submittedName>
</protein>
<reference evidence="1" key="1">
    <citation type="submission" date="2021-06" db="EMBL/GenBank/DDBJ databases">
        <title>Genome Sequence of Mortierella hyaline Strain SCG-10, a Cold-Adapted, Nitrate-Reducing Fungus Isolated from Soil in Minnesota, USA.</title>
        <authorList>
            <person name="Aldossari N."/>
        </authorList>
    </citation>
    <scope>NUCLEOTIDE SEQUENCE</scope>
    <source>
        <strain evidence="1">SCG-10</strain>
    </source>
</reference>
<dbReference type="EMBL" id="JAHRHY010000021">
    <property type="protein sequence ID" value="KAG9061955.1"/>
    <property type="molecule type" value="Genomic_DNA"/>
</dbReference>
<proteinExistence type="predicted"/>
<gene>
    <name evidence="1" type="ORF">KI688_006672</name>
</gene>
<accession>A0A9P7XIK1</accession>
<dbReference type="Proteomes" id="UP000707451">
    <property type="component" value="Unassembled WGS sequence"/>
</dbReference>
<comment type="caution">
    <text evidence="1">The sequence shown here is derived from an EMBL/GenBank/DDBJ whole genome shotgun (WGS) entry which is preliminary data.</text>
</comment>
<keyword evidence="2" id="KW-1185">Reference proteome</keyword>